<accession>A0A4Y2UT56</accession>
<keyword evidence="1" id="KW-0433">Leucine-rich repeat</keyword>
<organism evidence="4 5">
    <name type="scientific">Araneus ventricosus</name>
    <name type="common">Orbweaver spider</name>
    <name type="synonym">Epeira ventricosa</name>
    <dbReference type="NCBI Taxonomy" id="182803"/>
    <lineage>
        <taxon>Eukaryota</taxon>
        <taxon>Metazoa</taxon>
        <taxon>Ecdysozoa</taxon>
        <taxon>Arthropoda</taxon>
        <taxon>Chelicerata</taxon>
        <taxon>Arachnida</taxon>
        <taxon>Araneae</taxon>
        <taxon>Araneomorphae</taxon>
        <taxon>Entelegynae</taxon>
        <taxon>Araneoidea</taxon>
        <taxon>Araneidae</taxon>
        <taxon>Araneus</taxon>
    </lineage>
</organism>
<evidence type="ECO:0000256" key="2">
    <source>
        <dbReference type="ARBA" id="ARBA00022729"/>
    </source>
</evidence>
<keyword evidence="5" id="KW-1185">Reference proteome</keyword>
<dbReference type="EMBL" id="BGPR01039433">
    <property type="protein sequence ID" value="GBO15382.1"/>
    <property type="molecule type" value="Genomic_DNA"/>
</dbReference>
<reference evidence="4 5" key="1">
    <citation type="journal article" date="2019" name="Sci. Rep.">
        <title>Orb-weaving spider Araneus ventricosus genome elucidates the spidroin gene catalogue.</title>
        <authorList>
            <person name="Kono N."/>
            <person name="Nakamura H."/>
            <person name="Ohtoshi R."/>
            <person name="Moran D.A.P."/>
            <person name="Shinohara A."/>
            <person name="Yoshida Y."/>
            <person name="Fujiwara M."/>
            <person name="Mori M."/>
            <person name="Tomita M."/>
            <person name="Arakawa K."/>
        </authorList>
    </citation>
    <scope>NUCLEOTIDE SEQUENCE [LARGE SCALE GENOMIC DNA]</scope>
</reference>
<evidence type="ECO:0000256" key="1">
    <source>
        <dbReference type="ARBA" id="ARBA00022614"/>
    </source>
</evidence>
<sequence>MAHRHLLSLSGKNPRRSCVLYRVVVFYSSRQLDTLTSLAMAAPSTDNPYHCDCSILWFRDWLQARGQNVANLPRETRCNSTKELAQKPIVKLSNSSFVCSSSSNPTVVHPFLLVLLFTTLVFCMC</sequence>
<evidence type="ECO:0000313" key="4">
    <source>
        <dbReference type="EMBL" id="GBO15382.1"/>
    </source>
</evidence>
<proteinExistence type="predicted"/>
<dbReference type="SMART" id="SM00082">
    <property type="entry name" value="LRRCT"/>
    <property type="match status" value="1"/>
</dbReference>
<name>A0A4Y2UT56_ARAVE</name>
<keyword evidence="2" id="KW-0732">Signal</keyword>
<dbReference type="InterPro" id="IPR032675">
    <property type="entry name" value="LRR_dom_sf"/>
</dbReference>
<gene>
    <name evidence="4" type="ORF">AVEN_82423_1</name>
</gene>
<feature type="domain" description="LRRCT" evidence="3">
    <location>
        <begin position="47"/>
        <end position="100"/>
    </location>
</feature>
<dbReference type="AlphaFoldDB" id="A0A4Y2UT56"/>
<evidence type="ECO:0000259" key="3">
    <source>
        <dbReference type="SMART" id="SM00082"/>
    </source>
</evidence>
<dbReference type="Gene3D" id="3.80.10.10">
    <property type="entry name" value="Ribonuclease Inhibitor"/>
    <property type="match status" value="1"/>
</dbReference>
<protein>
    <recommendedName>
        <fullName evidence="3">LRRCT domain-containing protein</fullName>
    </recommendedName>
</protein>
<dbReference type="SUPFAM" id="SSF52058">
    <property type="entry name" value="L domain-like"/>
    <property type="match status" value="1"/>
</dbReference>
<dbReference type="OrthoDB" id="6433672at2759"/>
<dbReference type="InterPro" id="IPR000483">
    <property type="entry name" value="Cys-rich_flank_reg_C"/>
</dbReference>
<feature type="non-terminal residue" evidence="4">
    <location>
        <position position="125"/>
    </location>
</feature>
<comment type="caution">
    <text evidence="4">The sequence shown here is derived from an EMBL/GenBank/DDBJ whole genome shotgun (WGS) entry which is preliminary data.</text>
</comment>
<dbReference type="Proteomes" id="UP000499080">
    <property type="component" value="Unassembled WGS sequence"/>
</dbReference>
<evidence type="ECO:0000313" key="5">
    <source>
        <dbReference type="Proteomes" id="UP000499080"/>
    </source>
</evidence>